<name>A0A3B0USK9_9ZZZZ</name>
<organism evidence="1">
    <name type="scientific">hydrothermal vent metagenome</name>
    <dbReference type="NCBI Taxonomy" id="652676"/>
    <lineage>
        <taxon>unclassified sequences</taxon>
        <taxon>metagenomes</taxon>
        <taxon>ecological metagenomes</taxon>
    </lineage>
</organism>
<protein>
    <submittedName>
        <fullName evidence="1">Uncharacterized protein</fullName>
    </submittedName>
</protein>
<sequence>MTIASYSDLQTDRFILKGRTMADPQNQRISLYYDAFLVRIWSDNGLANWRATVEHVGSGKRETFASVEKFITFMQKKVDLATHQSNVKETK</sequence>
<dbReference type="AlphaFoldDB" id="A0A3B0USK9"/>
<accession>A0A3B0USK9</accession>
<gene>
    <name evidence="1" type="ORF">MNBD_CHLOROFLEXI01-1168</name>
</gene>
<evidence type="ECO:0000313" key="1">
    <source>
        <dbReference type="EMBL" id="VAW33898.1"/>
    </source>
</evidence>
<proteinExistence type="predicted"/>
<reference evidence="1" key="1">
    <citation type="submission" date="2018-06" db="EMBL/GenBank/DDBJ databases">
        <authorList>
            <person name="Zhirakovskaya E."/>
        </authorList>
    </citation>
    <scope>NUCLEOTIDE SEQUENCE</scope>
</reference>
<dbReference type="EMBL" id="UOEU01000491">
    <property type="protein sequence ID" value="VAW33898.1"/>
    <property type="molecule type" value="Genomic_DNA"/>
</dbReference>